<dbReference type="PROSITE" id="PS00092">
    <property type="entry name" value="N6_MTASE"/>
    <property type="match status" value="1"/>
</dbReference>
<comment type="catalytic activity">
    <reaction evidence="6">
        <text>a 2'-deoxyadenosine in DNA + S-adenosyl-L-methionine = an N(6)-methyl-2'-deoxyadenosine in DNA + S-adenosyl-L-homocysteine + H(+)</text>
        <dbReference type="Rhea" id="RHEA:15197"/>
        <dbReference type="Rhea" id="RHEA-COMP:12418"/>
        <dbReference type="Rhea" id="RHEA-COMP:12419"/>
        <dbReference type="ChEBI" id="CHEBI:15378"/>
        <dbReference type="ChEBI" id="CHEBI:57856"/>
        <dbReference type="ChEBI" id="CHEBI:59789"/>
        <dbReference type="ChEBI" id="CHEBI:90615"/>
        <dbReference type="ChEBI" id="CHEBI:90616"/>
        <dbReference type="EC" id="2.1.1.72"/>
    </reaction>
</comment>
<evidence type="ECO:0000313" key="8">
    <source>
        <dbReference type="EMBL" id="KIE42477.1"/>
    </source>
</evidence>
<dbReference type="InterPro" id="IPR002295">
    <property type="entry name" value="N4/N6-MTase_EcoPI_Mod-like"/>
</dbReference>
<dbReference type="REBASE" id="137578">
    <property type="entry name" value="M.Gsp01ORF7445P"/>
</dbReference>
<dbReference type="InterPro" id="IPR002052">
    <property type="entry name" value="DNA_methylase_N6_adenine_CS"/>
</dbReference>
<evidence type="ECO:0000259" key="7">
    <source>
        <dbReference type="Pfam" id="PF01555"/>
    </source>
</evidence>
<dbReference type="SUPFAM" id="SSF53335">
    <property type="entry name" value="S-adenosyl-L-methionine-dependent methyltransferases"/>
    <property type="match status" value="1"/>
</dbReference>
<dbReference type="GO" id="GO:0008170">
    <property type="term" value="F:N-methyltransferase activity"/>
    <property type="evidence" value="ECO:0007669"/>
    <property type="project" value="InterPro"/>
</dbReference>
<dbReference type="InterPro" id="IPR029063">
    <property type="entry name" value="SAM-dependent_MTases_sf"/>
</dbReference>
<proteinExistence type="inferred from homology"/>
<comment type="caution">
    <text evidence="8">The sequence shown here is derived from an EMBL/GenBank/DDBJ whole genome shotgun (WGS) entry which is preliminary data.</text>
</comment>
<keyword evidence="9" id="KW-1185">Reference proteome</keyword>
<dbReference type="Gene3D" id="3.40.50.150">
    <property type="entry name" value="Vaccinia Virus protein VP39"/>
    <property type="match status" value="1"/>
</dbReference>
<dbReference type="InterPro" id="IPR002941">
    <property type="entry name" value="DNA_methylase_N4/N6"/>
</dbReference>
<name>A0A0C1QPH1_9BACT</name>
<sequence length="680" mass="76836">MEKLTFNDPATQSADIFSENIEALKVIFPDVFIEGKIDFEILRQLLGDKTEEREEKYGLNWYGKRRARQLALTPSTGTLRPCPEDSLNWDNTQHLMIEGDNLEVLKLLQKSYAGKVKLIYIDPPYNTGKDFVYPDNFQDNIKNYLELTGQVEGGAKISSNTEASGRFHTDWLNMMYPRLKLARNLLKQDGAIFVSIDDNESANLKHMLDDVFGEENYIDTIAVEMSTTSGPKTVNAQQGTIVKNVEFVHIYRKSDEFDKTPRTPLFDGIESYDTHYSIWLNDDGTLESLGEKLLADKDVGADIRQYGLADREKFSVNNLNKLLLVSEYAKTFVEKNLKRIARIDRPPVSAAGRSTEVGRWEPFEADHRTYFLTTLANGTLQALMPLSLNYRKSDDYKPRFGRTVIRGDLWKGFYQDMGNVAKEGDIVFANGKKPVRLVKQLIKWSSNKGEGIILDFFSGSGTTGHATMQLNAEDGGTRRYILVQLPEPLDPENKDQKLAAEFCDKLGKPRTIAELTKERLRRSSQKIKGENPLFAGDLGFRVFKLDSSNIRAWQPNRDDLEQTLLDHAEHVIQGRSEQDILYELLLKLGLDLTLPIEEKTIAGRTVHSIGAGALIVCLSEAIDRTTIELLANGIANWRNELKPAVDTRVVFRDNAFADDVAKSNLTAILQQHGLDDVRSL</sequence>
<evidence type="ECO:0000256" key="2">
    <source>
        <dbReference type="ARBA" id="ARBA00011900"/>
    </source>
</evidence>
<protein>
    <recommendedName>
        <fullName evidence="2">site-specific DNA-methyltransferase (adenine-specific)</fullName>
        <ecNumber evidence="2">2.1.1.72</ecNumber>
    </recommendedName>
</protein>
<dbReference type="GO" id="GO:0003677">
    <property type="term" value="F:DNA binding"/>
    <property type="evidence" value="ECO:0007669"/>
    <property type="project" value="InterPro"/>
</dbReference>
<evidence type="ECO:0000256" key="5">
    <source>
        <dbReference type="ARBA" id="ARBA00022691"/>
    </source>
</evidence>
<dbReference type="RefSeq" id="WP_039645084.1">
    <property type="nucleotide sequence ID" value="NZ_JXBL01000001.1"/>
</dbReference>
<feature type="domain" description="DNA methylase N-4/N-6" evidence="7">
    <location>
        <begin position="116"/>
        <end position="473"/>
    </location>
</feature>
<dbReference type="Proteomes" id="UP000031433">
    <property type="component" value="Unassembled WGS sequence"/>
</dbReference>
<gene>
    <name evidence="8" type="ORF">SE37_07445</name>
</gene>
<keyword evidence="4" id="KW-0808">Transferase</keyword>
<evidence type="ECO:0000256" key="1">
    <source>
        <dbReference type="ARBA" id="ARBA00006594"/>
    </source>
</evidence>
<reference evidence="8 9" key="1">
    <citation type="submission" date="2015-01" db="EMBL/GenBank/DDBJ databases">
        <title>Genome sequence of the anaerobic bacterium Geobacter soli GSS01, a dissimilatory Fe(III) reducer from soil.</title>
        <authorList>
            <person name="Yang G."/>
            <person name="Zhou S."/>
        </authorList>
    </citation>
    <scope>NUCLEOTIDE SEQUENCE [LARGE SCALE GENOMIC DNA]</scope>
    <source>
        <strain evidence="8 9">GSS01</strain>
    </source>
</reference>
<keyword evidence="3" id="KW-0489">Methyltransferase</keyword>
<evidence type="ECO:0000313" key="9">
    <source>
        <dbReference type="Proteomes" id="UP000031433"/>
    </source>
</evidence>
<dbReference type="GO" id="GO:0032259">
    <property type="term" value="P:methylation"/>
    <property type="evidence" value="ECO:0007669"/>
    <property type="project" value="UniProtKB-KW"/>
</dbReference>
<dbReference type="Pfam" id="PF01555">
    <property type="entry name" value="N6_N4_Mtase"/>
    <property type="match status" value="1"/>
</dbReference>
<comment type="similarity">
    <text evidence="1">Belongs to the N(4)/N(6)-methyltransferase family.</text>
</comment>
<organism evidence="8 9">
    <name type="scientific">Geobacter soli</name>
    <dbReference type="NCBI Taxonomy" id="1510391"/>
    <lineage>
        <taxon>Bacteria</taxon>
        <taxon>Pseudomonadati</taxon>
        <taxon>Thermodesulfobacteriota</taxon>
        <taxon>Desulfuromonadia</taxon>
        <taxon>Geobacterales</taxon>
        <taxon>Geobacteraceae</taxon>
        <taxon>Geobacter</taxon>
    </lineage>
</organism>
<keyword evidence="5" id="KW-0949">S-adenosyl-L-methionine</keyword>
<dbReference type="EMBL" id="JXBL01000001">
    <property type="protein sequence ID" value="KIE42477.1"/>
    <property type="molecule type" value="Genomic_DNA"/>
</dbReference>
<evidence type="ECO:0000256" key="3">
    <source>
        <dbReference type="ARBA" id="ARBA00022603"/>
    </source>
</evidence>
<dbReference type="PIRSF" id="PIRSF015855">
    <property type="entry name" value="TypeIII_Mtase_mKpnI"/>
    <property type="match status" value="1"/>
</dbReference>
<evidence type="ECO:0000256" key="4">
    <source>
        <dbReference type="ARBA" id="ARBA00022679"/>
    </source>
</evidence>
<dbReference type="EC" id="2.1.1.72" evidence="2"/>
<evidence type="ECO:0000256" key="6">
    <source>
        <dbReference type="ARBA" id="ARBA00047942"/>
    </source>
</evidence>
<dbReference type="AlphaFoldDB" id="A0A0C1QPH1"/>
<accession>A0A0C1QPH1</accession>
<dbReference type="PRINTS" id="PR00506">
    <property type="entry name" value="D21N6MTFRASE"/>
</dbReference>
<dbReference type="GO" id="GO:0009007">
    <property type="term" value="F:site-specific DNA-methyltransferase (adenine-specific) activity"/>
    <property type="evidence" value="ECO:0007669"/>
    <property type="project" value="UniProtKB-EC"/>
</dbReference>